<sequence length="159" mass="17119">MAGGALVGSDSGAFLKEEMLQGVDGGSDLVGEGSKDGGIRVVGDEEIVVAGNDWGGAGLVEAFFVDGIEQVTKVGHRRQVDGLRISAADEGFWLLRHRWEILSGNERDLSDNVGVPGPRPSAGCIPPRPGHLPRQEKLRPRLQNQDRLRCRRLLLPPIP</sequence>
<keyword evidence="3" id="KW-1185">Reference proteome</keyword>
<protein>
    <recommendedName>
        <fullName evidence="4">DUF834 domain-containing protein</fullName>
    </recommendedName>
</protein>
<reference evidence="2" key="3">
    <citation type="submission" date="2015-04" db="UniProtKB">
        <authorList>
            <consortium name="EnsemblPlants"/>
        </authorList>
    </citation>
    <scope>IDENTIFICATION</scope>
</reference>
<dbReference type="EnsemblPlants" id="LPERR12G10910.1">
    <property type="protein sequence ID" value="LPERR12G10910.1"/>
    <property type="gene ID" value="LPERR12G10910"/>
</dbReference>
<dbReference type="AlphaFoldDB" id="A0A0D9XZM3"/>
<evidence type="ECO:0000313" key="2">
    <source>
        <dbReference type="EnsemblPlants" id="LPERR12G10910.1"/>
    </source>
</evidence>
<proteinExistence type="predicted"/>
<dbReference type="Proteomes" id="UP000032180">
    <property type="component" value="Chromosome 12"/>
</dbReference>
<evidence type="ECO:0000256" key="1">
    <source>
        <dbReference type="SAM" id="MobiDB-lite"/>
    </source>
</evidence>
<reference evidence="2 3" key="1">
    <citation type="submission" date="2012-08" db="EMBL/GenBank/DDBJ databases">
        <title>Oryza genome evolution.</title>
        <authorList>
            <person name="Wing R.A."/>
        </authorList>
    </citation>
    <scope>NUCLEOTIDE SEQUENCE</scope>
</reference>
<reference evidence="3" key="2">
    <citation type="submission" date="2013-12" db="EMBL/GenBank/DDBJ databases">
        <authorList>
            <person name="Yu Y."/>
            <person name="Lee S."/>
            <person name="de Baynast K."/>
            <person name="Wissotski M."/>
            <person name="Liu L."/>
            <person name="Talag J."/>
            <person name="Goicoechea J."/>
            <person name="Angelova A."/>
            <person name="Jetty R."/>
            <person name="Kudrna D."/>
            <person name="Golser W."/>
            <person name="Rivera L."/>
            <person name="Zhang J."/>
            <person name="Wing R."/>
        </authorList>
    </citation>
    <scope>NUCLEOTIDE SEQUENCE</scope>
</reference>
<dbReference type="HOGENOM" id="CLU_1663292_0_0_1"/>
<organism evidence="2 3">
    <name type="scientific">Leersia perrieri</name>
    <dbReference type="NCBI Taxonomy" id="77586"/>
    <lineage>
        <taxon>Eukaryota</taxon>
        <taxon>Viridiplantae</taxon>
        <taxon>Streptophyta</taxon>
        <taxon>Embryophyta</taxon>
        <taxon>Tracheophyta</taxon>
        <taxon>Spermatophyta</taxon>
        <taxon>Magnoliopsida</taxon>
        <taxon>Liliopsida</taxon>
        <taxon>Poales</taxon>
        <taxon>Poaceae</taxon>
        <taxon>BOP clade</taxon>
        <taxon>Oryzoideae</taxon>
        <taxon>Oryzeae</taxon>
        <taxon>Oryzinae</taxon>
        <taxon>Leersia</taxon>
    </lineage>
</organism>
<dbReference type="Gramene" id="LPERR12G10910.1">
    <property type="protein sequence ID" value="LPERR12G10910.1"/>
    <property type="gene ID" value="LPERR12G10910"/>
</dbReference>
<evidence type="ECO:0008006" key="4">
    <source>
        <dbReference type="Google" id="ProtNLM"/>
    </source>
</evidence>
<evidence type="ECO:0000313" key="3">
    <source>
        <dbReference type="Proteomes" id="UP000032180"/>
    </source>
</evidence>
<feature type="region of interest" description="Disordered" evidence="1">
    <location>
        <begin position="111"/>
        <end position="138"/>
    </location>
</feature>
<name>A0A0D9XZM3_9ORYZ</name>
<accession>A0A0D9XZM3</accession>